<keyword evidence="6" id="KW-1185">Reference proteome</keyword>
<name>A0A7K3M480_9ACTN</name>
<comment type="caution">
    <text evidence="5">The sequence shown here is derived from an EMBL/GenBank/DDBJ whole genome shotgun (WGS) entry which is preliminary data.</text>
</comment>
<dbReference type="PROSITE" id="PS00622">
    <property type="entry name" value="HTH_LUXR_1"/>
    <property type="match status" value="1"/>
</dbReference>
<evidence type="ECO:0000256" key="1">
    <source>
        <dbReference type="ARBA" id="ARBA00023015"/>
    </source>
</evidence>
<dbReference type="PANTHER" id="PTHR44688">
    <property type="entry name" value="DNA-BINDING TRANSCRIPTIONAL ACTIVATOR DEVR_DOSR"/>
    <property type="match status" value="1"/>
</dbReference>
<proteinExistence type="predicted"/>
<evidence type="ECO:0000256" key="2">
    <source>
        <dbReference type="ARBA" id="ARBA00023125"/>
    </source>
</evidence>
<reference evidence="5 6" key="1">
    <citation type="submission" date="2019-11" db="EMBL/GenBank/DDBJ databases">
        <authorList>
            <person name="Li X.-J."/>
            <person name="Feng X.-M."/>
        </authorList>
    </citation>
    <scope>NUCLEOTIDE SEQUENCE [LARGE SCALE GENOMIC DNA]</scope>
    <source>
        <strain evidence="5 6">XMNu-373</strain>
    </source>
</reference>
<dbReference type="PRINTS" id="PR00038">
    <property type="entry name" value="HTHLUXR"/>
</dbReference>
<dbReference type="InterPro" id="IPR011990">
    <property type="entry name" value="TPR-like_helical_dom_sf"/>
</dbReference>
<evidence type="ECO:0000313" key="6">
    <source>
        <dbReference type="Proteomes" id="UP000460435"/>
    </source>
</evidence>
<dbReference type="SUPFAM" id="SSF46894">
    <property type="entry name" value="C-terminal effector domain of the bipartite response regulators"/>
    <property type="match status" value="1"/>
</dbReference>
<protein>
    <recommendedName>
        <fullName evidence="4">HTH luxR-type domain-containing protein</fullName>
    </recommendedName>
</protein>
<dbReference type="AlphaFoldDB" id="A0A7K3M480"/>
<dbReference type="InterPro" id="IPR036388">
    <property type="entry name" value="WH-like_DNA-bd_sf"/>
</dbReference>
<dbReference type="Proteomes" id="UP000460435">
    <property type="component" value="Unassembled WGS sequence"/>
</dbReference>
<keyword evidence="1" id="KW-0805">Transcription regulation</keyword>
<evidence type="ECO:0000256" key="3">
    <source>
        <dbReference type="ARBA" id="ARBA00023163"/>
    </source>
</evidence>
<dbReference type="EMBL" id="WLZY01000002">
    <property type="protein sequence ID" value="NDL57238.1"/>
    <property type="molecule type" value="Genomic_DNA"/>
</dbReference>
<dbReference type="Gene3D" id="1.10.10.10">
    <property type="entry name" value="Winged helix-like DNA-binding domain superfamily/Winged helix DNA-binding domain"/>
    <property type="match status" value="1"/>
</dbReference>
<accession>A0A7K3M480</accession>
<dbReference type="SUPFAM" id="SSF48452">
    <property type="entry name" value="TPR-like"/>
    <property type="match status" value="1"/>
</dbReference>
<feature type="domain" description="HTH luxR-type" evidence="4">
    <location>
        <begin position="802"/>
        <end position="867"/>
    </location>
</feature>
<dbReference type="GO" id="GO:0003677">
    <property type="term" value="F:DNA binding"/>
    <property type="evidence" value="ECO:0007669"/>
    <property type="project" value="UniProtKB-KW"/>
</dbReference>
<dbReference type="InterPro" id="IPR016032">
    <property type="entry name" value="Sig_transdc_resp-reg_C-effctor"/>
</dbReference>
<dbReference type="Gene3D" id="1.25.40.10">
    <property type="entry name" value="Tetratricopeptide repeat domain"/>
    <property type="match status" value="1"/>
</dbReference>
<dbReference type="InterPro" id="IPR000792">
    <property type="entry name" value="Tscrpt_reg_LuxR_C"/>
</dbReference>
<dbReference type="CDD" id="cd06170">
    <property type="entry name" value="LuxR_C_like"/>
    <property type="match status" value="1"/>
</dbReference>
<evidence type="ECO:0000259" key="4">
    <source>
        <dbReference type="PROSITE" id="PS50043"/>
    </source>
</evidence>
<dbReference type="Pfam" id="PF00196">
    <property type="entry name" value="GerE"/>
    <property type="match status" value="1"/>
</dbReference>
<dbReference type="GO" id="GO:0006355">
    <property type="term" value="P:regulation of DNA-templated transcription"/>
    <property type="evidence" value="ECO:0007669"/>
    <property type="project" value="InterPro"/>
</dbReference>
<organism evidence="5 6">
    <name type="scientific">Phytoactinopolyspora mesophila</name>
    <dbReference type="NCBI Taxonomy" id="2650750"/>
    <lineage>
        <taxon>Bacteria</taxon>
        <taxon>Bacillati</taxon>
        <taxon>Actinomycetota</taxon>
        <taxon>Actinomycetes</taxon>
        <taxon>Jiangellales</taxon>
        <taxon>Jiangellaceae</taxon>
        <taxon>Phytoactinopolyspora</taxon>
    </lineage>
</organism>
<gene>
    <name evidence="5" type="ORF">F7O44_09170</name>
</gene>
<keyword evidence="3" id="KW-0804">Transcription</keyword>
<dbReference type="PROSITE" id="PS50043">
    <property type="entry name" value="HTH_LUXR_2"/>
    <property type="match status" value="1"/>
</dbReference>
<keyword evidence="2" id="KW-0238">DNA-binding</keyword>
<evidence type="ECO:0000313" key="5">
    <source>
        <dbReference type="EMBL" id="NDL57238.1"/>
    </source>
</evidence>
<sequence>MAFAAEAAREALAGHDRALVVEITAAETEHDWPYSGVQLVLSTVLGSMTPEHREQRERGIQQIIDGLDADTKPSIVARKLEGELTQTDAPAIALIDDAHLLDSQSQDVLGFLARRVGPYPVGLMMSSRDVEPLPPVLDGLPRLRLFDLEHGDAVELLVTHHPDLVEPVAAELISRVRGHPRTLLALAAQMSPEQRSGQVQLERYLPVPAELRARMQAGLTDMTEAQRQALLMAVISEDQMVEPVLAALGGPDQDVARWLSRNHLDVNDGLFQLRWPLAGSIIWQDADIVERMYAHSLLAREYQKIAPDQAFWHEARARLEHDEGLAGELERVAREQADRAELGRAGAFARESVRLSVETGPRVRRVLLAGRLAVFAGRCGEALKLLHEASHSDLSAEQMDELALLEARARLVSTGEVPTELIASHAERMSETDPDRAARFWLVAACGFADRLEPVEAAGYLDRTEPHLSKVTERTRASYHRAAAWVASLSGRLSLAAELIGGAARECSVFAEADRCLRTAMVLTRLERYEEARRMLRVITDERRFGDESIVVGYAYVVAVVNEIRAGRLNAAERAAENWQRNVGAGRADRGPVPAYMIRAYALMGQRDKAEECRALTEALARRRGDGWTTGVLHAGVGAMHLAYGQPNEAMSALERARDHALKYDDPSVLPVEPDFVEACVAVGETELARQVLAEYEVRVAAVPTTWARHTLARCQALVLGDDADELFAAALRTGIEDISPVEVARTQTHYGWLLRRLGRRTEAAGWLQRAVVLANEAGAAQLVNQAEKGLGGGVSPGAGGDNGGSVSLTSSEQKVAQLVAAGWRNREIAAELYVSIRTVESHLGRVFRKLGVRSRAELARLVAISEE</sequence>
<dbReference type="SMART" id="SM00421">
    <property type="entry name" value="HTH_LUXR"/>
    <property type="match status" value="1"/>
</dbReference>
<dbReference type="PANTHER" id="PTHR44688:SF16">
    <property type="entry name" value="DNA-BINDING TRANSCRIPTIONAL ACTIVATOR DEVR_DOSR"/>
    <property type="match status" value="1"/>
</dbReference>